<dbReference type="PROSITE" id="PS51462">
    <property type="entry name" value="NUDIX"/>
    <property type="match status" value="1"/>
</dbReference>
<keyword evidence="2 3" id="KW-0378">Hydrolase</keyword>
<dbReference type="PROSITE" id="PS00893">
    <property type="entry name" value="NUDIX_BOX"/>
    <property type="match status" value="1"/>
</dbReference>
<organism evidence="5 6">
    <name type="scientific">Dactylosporangium salmoneum</name>
    <dbReference type="NCBI Taxonomy" id="53361"/>
    <lineage>
        <taxon>Bacteria</taxon>
        <taxon>Bacillati</taxon>
        <taxon>Actinomycetota</taxon>
        <taxon>Actinomycetes</taxon>
        <taxon>Micromonosporales</taxon>
        <taxon>Micromonosporaceae</taxon>
        <taxon>Dactylosporangium</taxon>
    </lineage>
</organism>
<evidence type="ECO:0000313" key="5">
    <source>
        <dbReference type="EMBL" id="GAA2331355.1"/>
    </source>
</evidence>
<dbReference type="Pfam" id="PF00293">
    <property type="entry name" value="NUDIX"/>
    <property type="match status" value="1"/>
</dbReference>
<dbReference type="EMBL" id="BAAARV010000006">
    <property type="protein sequence ID" value="GAA2331355.1"/>
    <property type="molecule type" value="Genomic_DNA"/>
</dbReference>
<evidence type="ECO:0000256" key="2">
    <source>
        <dbReference type="ARBA" id="ARBA00022801"/>
    </source>
</evidence>
<evidence type="ECO:0000256" key="1">
    <source>
        <dbReference type="ARBA" id="ARBA00005582"/>
    </source>
</evidence>
<dbReference type="PANTHER" id="PTHR16099">
    <property type="entry name" value="8-OXO-DGTP DIPHOSPHATES NUDT15"/>
    <property type="match status" value="1"/>
</dbReference>
<gene>
    <name evidence="5" type="ORF">GCM10010170_009810</name>
</gene>
<dbReference type="PANTHER" id="PTHR16099:SF5">
    <property type="entry name" value="NUCLEOTIDE TRIPHOSPHATE DIPHOSPHATASE NUDT15"/>
    <property type="match status" value="1"/>
</dbReference>
<dbReference type="Proteomes" id="UP001501444">
    <property type="component" value="Unassembled WGS sequence"/>
</dbReference>
<dbReference type="SUPFAM" id="SSF55811">
    <property type="entry name" value="Nudix"/>
    <property type="match status" value="1"/>
</dbReference>
<dbReference type="InterPro" id="IPR015797">
    <property type="entry name" value="NUDIX_hydrolase-like_dom_sf"/>
</dbReference>
<proteinExistence type="inferred from homology"/>
<dbReference type="CDD" id="cd04678">
    <property type="entry name" value="NUDIX_MTH2_Nudt15"/>
    <property type="match status" value="1"/>
</dbReference>
<dbReference type="InterPro" id="IPR020476">
    <property type="entry name" value="Nudix_hydrolase"/>
</dbReference>
<comment type="similarity">
    <text evidence="1 3">Belongs to the Nudix hydrolase family.</text>
</comment>
<comment type="caution">
    <text evidence="5">The sequence shown here is derived from an EMBL/GenBank/DDBJ whole genome shotgun (WGS) entry which is preliminary data.</text>
</comment>
<feature type="domain" description="Nudix hydrolase" evidence="4">
    <location>
        <begin position="5"/>
        <end position="134"/>
    </location>
</feature>
<sequence>MDQGQPRVGVGVFVVRDGQFLMGRRRGAHGAGTWSVPGGHLEYGESFEDAAAREVVEETGLEVGGLRVAAVTNDVFAAEGRHYVTVWMVGECPDGEPEILEPAKFVDQGWFGFEHLPEPLFLPWVQLLSSPFLTDVRRQVELGNSVTRGSGPRR</sequence>
<accession>A0ABP5SHN1</accession>
<evidence type="ECO:0000256" key="3">
    <source>
        <dbReference type="RuleBase" id="RU003476"/>
    </source>
</evidence>
<dbReference type="InterPro" id="IPR000086">
    <property type="entry name" value="NUDIX_hydrolase_dom"/>
</dbReference>
<dbReference type="Gene3D" id="3.90.79.10">
    <property type="entry name" value="Nucleoside Triphosphate Pyrophosphohydrolase"/>
    <property type="match status" value="1"/>
</dbReference>
<name>A0ABP5SHN1_9ACTN</name>
<dbReference type="RefSeq" id="WP_344611003.1">
    <property type="nucleotide sequence ID" value="NZ_BAAARV010000006.1"/>
</dbReference>
<evidence type="ECO:0000259" key="4">
    <source>
        <dbReference type="PROSITE" id="PS51462"/>
    </source>
</evidence>
<dbReference type="InterPro" id="IPR020084">
    <property type="entry name" value="NUDIX_hydrolase_CS"/>
</dbReference>
<protein>
    <submittedName>
        <fullName evidence="5">NUDIX domain-containing protein</fullName>
    </submittedName>
</protein>
<dbReference type="PRINTS" id="PR00502">
    <property type="entry name" value="NUDIXFAMILY"/>
</dbReference>
<keyword evidence="6" id="KW-1185">Reference proteome</keyword>
<reference evidence="6" key="1">
    <citation type="journal article" date="2019" name="Int. J. Syst. Evol. Microbiol.">
        <title>The Global Catalogue of Microorganisms (GCM) 10K type strain sequencing project: providing services to taxonomists for standard genome sequencing and annotation.</title>
        <authorList>
            <consortium name="The Broad Institute Genomics Platform"/>
            <consortium name="The Broad Institute Genome Sequencing Center for Infectious Disease"/>
            <person name="Wu L."/>
            <person name="Ma J."/>
        </authorList>
    </citation>
    <scope>NUCLEOTIDE SEQUENCE [LARGE SCALE GENOMIC DNA]</scope>
    <source>
        <strain evidence="6">JCM 3272</strain>
    </source>
</reference>
<evidence type="ECO:0000313" key="6">
    <source>
        <dbReference type="Proteomes" id="UP001501444"/>
    </source>
</evidence>